<dbReference type="Proteomes" id="UP000190648">
    <property type="component" value="Unassembled WGS sequence"/>
</dbReference>
<proteinExistence type="predicted"/>
<accession>A0A1V4JK03</accession>
<protein>
    <submittedName>
        <fullName evidence="1">Uncharacterized protein</fullName>
    </submittedName>
</protein>
<dbReference type="EMBL" id="LSYS01007194">
    <property type="protein sequence ID" value="OPJ72516.1"/>
    <property type="molecule type" value="Genomic_DNA"/>
</dbReference>
<dbReference type="AlphaFoldDB" id="A0A1V4JK03"/>
<comment type="caution">
    <text evidence="1">The sequence shown here is derived from an EMBL/GenBank/DDBJ whole genome shotgun (WGS) entry which is preliminary data.</text>
</comment>
<sequence length="83" mass="8289">MPGHVHRLGIGGGSLAVGLVGHRLVLKKSNAHPHGRGQSRPGRAWLVGELTGAAVVAALAQLKEPGHCGGTCGQQGSSASQTP</sequence>
<evidence type="ECO:0000313" key="2">
    <source>
        <dbReference type="Proteomes" id="UP000190648"/>
    </source>
</evidence>
<reference evidence="1 2" key="1">
    <citation type="submission" date="2016-02" db="EMBL/GenBank/DDBJ databases">
        <title>Band-tailed pigeon sequencing and assembly.</title>
        <authorList>
            <person name="Soares A.E."/>
            <person name="Novak B.J."/>
            <person name="Rice E.S."/>
            <person name="O'Connell B."/>
            <person name="Chang D."/>
            <person name="Weber S."/>
            <person name="Shapiro B."/>
        </authorList>
    </citation>
    <scope>NUCLEOTIDE SEQUENCE [LARGE SCALE GENOMIC DNA]</scope>
    <source>
        <strain evidence="1">BTP2013</strain>
        <tissue evidence="1">Blood</tissue>
    </source>
</reference>
<gene>
    <name evidence="1" type="ORF">AV530_018917</name>
</gene>
<evidence type="ECO:0000313" key="1">
    <source>
        <dbReference type="EMBL" id="OPJ72516.1"/>
    </source>
</evidence>
<keyword evidence="2" id="KW-1185">Reference proteome</keyword>
<name>A0A1V4JK03_PATFA</name>
<organism evidence="1 2">
    <name type="scientific">Patagioenas fasciata monilis</name>
    <dbReference type="NCBI Taxonomy" id="372326"/>
    <lineage>
        <taxon>Eukaryota</taxon>
        <taxon>Metazoa</taxon>
        <taxon>Chordata</taxon>
        <taxon>Craniata</taxon>
        <taxon>Vertebrata</taxon>
        <taxon>Euteleostomi</taxon>
        <taxon>Archelosauria</taxon>
        <taxon>Archosauria</taxon>
        <taxon>Dinosauria</taxon>
        <taxon>Saurischia</taxon>
        <taxon>Theropoda</taxon>
        <taxon>Coelurosauria</taxon>
        <taxon>Aves</taxon>
        <taxon>Neognathae</taxon>
        <taxon>Neoaves</taxon>
        <taxon>Columbimorphae</taxon>
        <taxon>Columbiformes</taxon>
        <taxon>Columbidae</taxon>
        <taxon>Patagioenas</taxon>
    </lineage>
</organism>